<gene>
    <name evidence="3" type="ORF">APUU_51451S</name>
</gene>
<dbReference type="Pfam" id="PF12697">
    <property type="entry name" value="Abhydrolase_6"/>
    <property type="match status" value="1"/>
</dbReference>
<evidence type="ECO:0000313" key="3">
    <source>
        <dbReference type="EMBL" id="BCS26740.1"/>
    </source>
</evidence>
<feature type="region of interest" description="Disordered" evidence="1">
    <location>
        <begin position="86"/>
        <end position="145"/>
    </location>
</feature>
<organism evidence="3 4">
    <name type="scientific">Aspergillus puulaauensis</name>
    <dbReference type="NCBI Taxonomy" id="1220207"/>
    <lineage>
        <taxon>Eukaryota</taxon>
        <taxon>Fungi</taxon>
        <taxon>Dikarya</taxon>
        <taxon>Ascomycota</taxon>
        <taxon>Pezizomycotina</taxon>
        <taxon>Eurotiomycetes</taxon>
        <taxon>Eurotiomycetidae</taxon>
        <taxon>Eurotiales</taxon>
        <taxon>Aspergillaceae</taxon>
        <taxon>Aspergillus</taxon>
    </lineage>
</organism>
<dbReference type="RefSeq" id="XP_041558934.1">
    <property type="nucleotide sequence ID" value="XM_041706560.1"/>
</dbReference>
<feature type="compositionally biased region" description="Basic and acidic residues" evidence="1">
    <location>
        <begin position="90"/>
        <end position="107"/>
    </location>
</feature>
<sequence>MEEPRSAALQPPNPPAEPTPTMVPIGTHSLSAFMSGPVVSSPSDPSAAVADPLVVIIPGAGDVASSYVAVERLLRPWTRTLLYDRSGLGRSEKGPDLRDPVDNDQGRQLHPGKNSDPDPDPPTQPGSSPNPNPNPHSPTTPARSVQAAGQLHLLLQKLGLHNNPLILVAHSYGGIVAREFLHLFPNAVAGMVVCDAATERASDFFTVPDLNIAAVLGDLNYARVTGLRGETVLSDDEWRARAKDIFAGAEAAQAEAASFVEVCETLRDKQQFRNRALGERPLSVIRANCPRDYERIYEEGVRAGNGTAEQRAAFRALLDRWDGIDCELQEEQLGLSSTTRFVRLRDCGHNVHLVRPDVIVEEVKWVRDIILRAGSI</sequence>
<dbReference type="AlphaFoldDB" id="A0A7R8ARL2"/>
<dbReference type="PANTHER" id="PTHR43689">
    <property type="entry name" value="HYDROLASE"/>
    <property type="match status" value="1"/>
</dbReference>
<dbReference type="Gene3D" id="3.40.50.1820">
    <property type="entry name" value="alpha/beta hydrolase"/>
    <property type="match status" value="1"/>
</dbReference>
<protein>
    <recommendedName>
        <fullName evidence="2">AB hydrolase-1 domain-containing protein</fullName>
    </recommendedName>
</protein>
<dbReference type="InterPro" id="IPR029058">
    <property type="entry name" value="AB_hydrolase_fold"/>
</dbReference>
<dbReference type="SUPFAM" id="SSF53474">
    <property type="entry name" value="alpha/beta-Hydrolases"/>
    <property type="match status" value="1"/>
</dbReference>
<feature type="compositionally biased region" description="Pro residues" evidence="1">
    <location>
        <begin position="120"/>
        <end position="138"/>
    </location>
</feature>
<evidence type="ECO:0000256" key="1">
    <source>
        <dbReference type="SAM" id="MobiDB-lite"/>
    </source>
</evidence>
<dbReference type="KEGG" id="apuu:APUU_51451S"/>
<feature type="domain" description="AB hydrolase-1" evidence="2">
    <location>
        <begin position="54"/>
        <end position="361"/>
    </location>
</feature>
<dbReference type="InterPro" id="IPR000073">
    <property type="entry name" value="AB_hydrolase_1"/>
</dbReference>
<reference evidence="3" key="1">
    <citation type="submission" date="2021-01" db="EMBL/GenBank/DDBJ databases">
        <authorList>
            <consortium name="Aspergillus puulaauensis MK2 genome sequencing consortium"/>
            <person name="Kazuki M."/>
            <person name="Futagami T."/>
        </authorList>
    </citation>
    <scope>NUCLEOTIDE SEQUENCE</scope>
    <source>
        <strain evidence="3">MK2</strain>
    </source>
</reference>
<reference evidence="3" key="2">
    <citation type="submission" date="2021-02" db="EMBL/GenBank/DDBJ databases">
        <title>Aspergillus puulaauensis MK2 genome sequence.</title>
        <authorList>
            <person name="Futagami T."/>
            <person name="Mori K."/>
            <person name="Kadooka C."/>
            <person name="Tanaka T."/>
        </authorList>
    </citation>
    <scope>NUCLEOTIDE SEQUENCE</scope>
    <source>
        <strain evidence="3">MK2</strain>
    </source>
</reference>
<dbReference type="Proteomes" id="UP000654913">
    <property type="component" value="Chromosome 5"/>
</dbReference>
<dbReference type="EMBL" id="AP024447">
    <property type="protein sequence ID" value="BCS26740.1"/>
    <property type="molecule type" value="Genomic_DNA"/>
</dbReference>
<accession>A0A7R8ARL2</accession>
<dbReference type="GeneID" id="64976745"/>
<evidence type="ECO:0000259" key="2">
    <source>
        <dbReference type="Pfam" id="PF12697"/>
    </source>
</evidence>
<dbReference type="PANTHER" id="PTHR43689:SF8">
    <property type="entry name" value="ALPHA_BETA-HYDROLASES SUPERFAMILY PROTEIN"/>
    <property type="match status" value="1"/>
</dbReference>
<name>A0A7R8ARL2_9EURO</name>
<dbReference type="OrthoDB" id="294702at2759"/>
<proteinExistence type="predicted"/>
<feature type="region of interest" description="Disordered" evidence="1">
    <location>
        <begin position="1"/>
        <end position="25"/>
    </location>
</feature>
<keyword evidence="4" id="KW-1185">Reference proteome</keyword>
<evidence type="ECO:0000313" key="4">
    <source>
        <dbReference type="Proteomes" id="UP000654913"/>
    </source>
</evidence>